<protein>
    <submittedName>
        <fullName evidence="1">Uncharacterized protein</fullName>
    </submittedName>
</protein>
<dbReference type="EMBL" id="SEYY01019049">
    <property type="protein sequence ID" value="KAB7498728.1"/>
    <property type="molecule type" value="Genomic_DNA"/>
</dbReference>
<keyword evidence="2" id="KW-1185">Reference proteome</keyword>
<accession>A0A5N5SXV0</accession>
<proteinExistence type="predicted"/>
<name>A0A5N5SXV0_9CRUS</name>
<reference evidence="1 2" key="1">
    <citation type="journal article" date="2019" name="PLoS Biol.">
        <title>Sex chromosomes control vertical transmission of feminizing Wolbachia symbionts in an isopod.</title>
        <authorList>
            <person name="Becking T."/>
            <person name="Chebbi M.A."/>
            <person name="Giraud I."/>
            <person name="Moumen B."/>
            <person name="Laverre T."/>
            <person name="Caubet Y."/>
            <person name="Peccoud J."/>
            <person name="Gilbert C."/>
            <person name="Cordaux R."/>
        </authorList>
    </citation>
    <scope>NUCLEOTIDE SEQUENCE [LARGE SCALE GENOMIC DNA]</scope>
    <source>
        <strain evidence="1">ANa2</strain>
        <tissue evidence="1">Whole body excluding digestive tract and cuticle</tissue>
    </source>
</reference>
<dbReference type="AlphaFoldDB" id="A0A5N5SXV0"/>
<gene>
    <name evidence="1" type="ORF">Anas_02421</name>
</gene>
<comment type="caution">
    <text evidence="1">The sequence shown here is derived from an EMBL/GenBank/DDBJ whole genome shotgun (WGS) entry which is preliminary data.</text>
</comment>
<sequence length="125" mass="14431">MNHLSSTRDSYCRIPMQDLISTAESTASRVLQGICNPRAYDDSLEWPFKLKHKIQVLDHDVPGEDLFSRVWDPKELCSGWNWRKPDPLGDNYECVGLGFPQDTIYSRNYLHNNSITVKLTVFLDV</sequence>
<dbReference type="Proteomes" id="UP000326759">
    <property type="component" value="Unassembled WGS sequence"/>
</dbReference>
<dbReference type="OrthoDB" id="6475149at2759"/>
<evidence type="ECO:0000313" key="1">
    <source>
        <dbReference type="EMBL" id="KAB7498728.1"/>
    </source>
</evidence>
<dbReference type="SUPFAM" id="SSF49599">
    <property type="entry name" value="TRAF domain-like"/>
    <property type="match status" value="1"/>
</dbReference>
<dbReference type="Gene3D" id="2.60.210.10">
    <property type="entry name" value="Apoptosis, Tumor Necrosis Factor Receptor Associated Protein 2, Chain A"/>
    <property type="match status" value="1"/>
</dbReference>
<dbReference type="InterPro" id="IPR008974">
    <property type="entry name" value="TRAF-like"/>
</dbReference>
<organism evidence="1 2">
    <name type="scientific">Armadillidium nasatum</name>
    <dbReference type="NCBI Taxonomy" id="96803"/>
    <lineage>
        <taxon>Eukaryota</taxon>
        <taxon>Metazoa</taxon>
        <taxon>Ecdysozoa</taxon>
        <taxon>Arthropoda</taxon>
        <taxon>Crustacea</taxon>
        <taxon>Multicrustacea</taxon>
        <taxon>Malacostraca</taxon>
        <taxon>Eumalacostraca</taxon>
        <taxon>Peracarida</taxon>
        <taxon>Isopoda</taxon>
        <taxon>Oniscidea</taxon>
        <taxon>Crinocheta</taxon>
        <taxon>Armadillidiidae</taxon>
        <taxon>Armadillidium</taxon>
    </lineage>
</organism>
<evidence type="ECO:0000313" key="2">
    <source>
        <dbReference type="Proteomes" id="UP000326759"/>
    </source>
</evidence>